<protein>
    <recommendedName>
        <fullName evidence="11">Probable nicotinate-nucleotide pyrophosphorylase [carboxylating]</fullName>
        <ecNumber evidence="5">2.4.2.19</ecNumber>
    </recommendedName>
    <alternativeName>
        <fullName evidence="9">Quinolinate phosphoribosyltransferase [decarboxylating]</fullName>
    </alternativeName>
</protein>
<dbReference type="GO" id="GO:0009435">
    <property type="term" value="P:NAD+ biosynthetic process"/>
    <property type="evidence" value="ECO:0007669"/>
    <property type="project" value="UniProtKB-UniPathway"/>
</dbReference>
<keyword evidence="8 12" id="KW-0808">Transferase</keyword>
<dbReference type="Proteomes" id="UP000321440">
    <property type="component" value="Unassembled WGS sequence"/>
</dbReference>
<dbReference type="GO" id="GO:0005737">
    <property type="term" value="C:cytoplasm"/>
    <property type="evidence" value="ECO:0007669"/>
    <property type="project" value="TreeGrafter"/>
</dbReference>
<dbReference type="SUPFAM" id="SSF51690">
    <property type="entry name" value="Nicotinate/Quinolinate PRTase C-terminal domain-like"/>
    <property type="match status" value="1"/>
</dbReference>
<evidence type="ECO:0000259" key="14">
    <source>
        <dbReference type="Pfam" id="PF02749"/>
    </source>
</evidence>
<evidence type="ECO:0000256" key="6">
    <source>
        <dbReference type="ARBA" id="ARBA00022642"/>
    </source>
</evidence>
<sequence length="282" mass="31840">MNKFKLEEMLKTFFIEDLGDLDVTTDYIFNEKDIGTLTIQAKEVGIFCGQLIIESAYHLLDREVDVTLQVEDGDRVEPTQEIARIHGPVPSLLKGERVVLNLIQRLSGIATKTNKAVNMLDSGYTKISDTRKTTPGLRMLEKYAVRVGGGINHRLRLDDAVMIKDNHIAFAGSISEAVNRVRKNIGHMVKIEVEAENEQHVLEAVEANVDVIMLDNVELDQLYKLIQLIPRDITTELSGGIEIQDLPKYRELNIDVISMGCLTHQIESLDFSANHQFEKERV</sequence>
<dbReference type="Pfam" id="PF01729">
    <property type="entry name" value="QRPTase_C"/>
    <property type="match status" value="1"/>
</dbReference>
<evidence type="ECO:0000259" key="13">
    <source>
        <dbReference type="Pfam" id="PF01729"/>
    </source>
</evidence>
<dbReference type="NCBIfam" id="TIGR00078">
    <property type="entry name" value="nadC"/>
    <property type="match status" value="1"/>
</dbReference>
<dbReference type="InterPro" id="IPR037128">
    <property type="entry name" value="Quinolinate_PRibosylTase_N_sf"/>
</dbReference>
<comment type="function">
    <text evidence="1">Involved in the catabolism of quinolinic acid (QA).</text>
</comment>
<dbReference type="RefSeq" id="WP_146815019.1">
    <property type="nucleotide sequence ID" value="NZ_BJYA01000003.1"/>
</dbReference>
<evidence type="ECO:0000256" key="12">
    <source>
        <dbReference type="PIRNR" id="PIRNR006250"/>
    </source>
</evidence>
<dbReference type="CDD" id="cd01572">
    <property type="entry name" value="QPRTase"/>
    <property type="match status" value="1"/>
</dbReference>
<dbReference type="InterPro" id="IPR036068">
    <property type="entry name" value="Nicotinate_pribotase-like_C"/>
</dbReference>
<name>A0A511W5D8_9BACI</name>
<evidence type="ECO:0000256" key="4">
    <source>
        <dbReference type="ARBA" id="ARBA00011218"/>
    </source>
</evidence>
<evidence type="ECO:0000256" key="11">
    <source>
        <dbReference type="ARBA" id="ARBA00069173"/>
    </source>
</evidence>
<organism evidence="15 16">
    <name type="scientific">Alkalibacillus haloalkaliphilus</name>
    <dbReference type="NCBI Taxonomy" id="94136"/>
    <lineage>
        <taxon>Bacteria</taxon>
        <taxon>Bacillati</taxon>
        <taxon>Bacillota</taxon>
        <taxon>Bacilli</taxon>
        <taxon>Bacillales</taxon>
        <taxon>Bacillaceae</taxon>
        <taxon>Alkalibacillus</taxon>
    </lineage>
</organism>
<dbReference type="AlphaFoldDB" id="A0A511W5D8"/>
<proteinExistence type="inferred from homology"/>
<comment type="subunit">
    <text evidence="4">Hexamer formed by 3 homodimers.</text>
</comment>
<evidence type="ECO:0000313" key="16">
    <source>
        <dbReference type="Proteomes" id="UP000321440"/>
    </source>
</evidence>
<dbReference type="EC" id="2.4.2.19" evidence="5"/>
<dbReference type="InterPro" id="IPR004393">
    <property type="entry name" value="NadC"/>
</dbReference>
<dbReference type="UniPathway" id="UPA00253">
    <property type="reaction ID" value="UER00331"/>
</dbReference>
<comment type="caution">
    <text evidence="15">The sequence shown here is derived from an EMBL/GenBank/DDBJ whole genome shotgun (WGS) entry which is preliminary data.</text>
</comment>
<evidence type="ECO:0000256" key="10">
    <source>
        <dbReference type="ARBA" id="ARBA00047445"/>
    </source>
</evidence>
<comment type="similarity">
    <text evidence="3 12">Belongs to the NadC/ModD family.</text>
</comment>
<keyword evidence="7 12" id="KW-0328">Glycosyltransferase</keyword>
<gene>
    <name evidence="15" type="ORF">AHA02nite_10290</name>
</gene>
<evidence type="ECO:0000256" key="8">
    <source>
        <dbReference type="ARBA" id="ARBA00022679"/>
    </source>
</evidence>
<evidence type="ECO:0000256" key="1">
    <source>
        <dbReference type="ARBA" id="ARBA00003237"/>
    </source>
</evidence>
<evidence type="ECO:0000256" key="2">
    <source>
        <dbReference type="ARBA" id="ARBA00004893"/>
    </source>
</evidence>
<evidence type="ECO:0000256" key="3">
    <source>
        <dbReference type="ARBA" id="ARBA00009400"/>
    </source>
</evidence>
<evidence type="ECO:0000256" key="7">
    <source>
        <dbReference type="ARBA" id="ARBA00022676"/>
    </source>
</evidence>
<comment type="pathway">
    <text evidence="2">Cofactor biosynthesis; NAD(+) biosynthesis; nicotinate D-ribonucleotide from quinolinate: step 1/1.</text>
</comment>
<comment type="catalytic activity">
    <reaction evidence="10">
        <text>nicotinate beta-D-ribonucleotide + CO2 + diphosphate = quinolinate + 5-phospho-alpha-D-ribose 1-diphosphate + 2 H(+)</text>
        <dbReference type="Rhea" id="RHEA:12733"/>
        <dbReference type="ChEBI" id="CHEBI:15378"/>
        <dbReference type="ChEBI" id="CHEBI:16526"/>
        <dbReference type="ChEBI" id="CHEBI:29959"/>
        <dbReference type="ChEBI" id="CHEBI:33019"/>
        <dbReference type="ChEBI" id="CHEBI:57502"/>
        <dbReference type="ChEBI" id="CHEBI:58017"/>
        <dbReference type="EC" id="2.4.2.19"/>
    </reaction>
</comment>
<feature type="domain" description="Quinolinate phosphoribosyl transferase C-terminal" evidence="13">
    <location>
        <begin position="109"/>
        <end position="272"/>
    </location>
</feature>
<dbReference type="PANTHER" id="PTHR32179">
    <property type="entry name" value="NICOTINATE-NUCLEOTIDE PYROPHOSPHORYLASE [CARBOXYLATING]"/>
    <property type="match status" value="1"/>
</dbReference>
<dbReference type="FunFam" id="3.90.1170.20:FF:000001">
    <property type="entry name" value="Nicotinate-nucleotide diphosphorylase (Carboxylating)"/>
    <property type="match status" value="1"/>
</dbReference>
<keyword evidence="16" id="KW-1185">Reference proteome</keyword>
<feature type="domain" description="Quinolinate phosphoribosyl transferase N-terminal" evidence="14">
    <location>
        <begin position="22"/>
        <end position="107"/>
    </location>
</feature>
<dbReference type="GO" id="GO:0034213">
    <property type="term" value="P:quinolinate catabolic process"/>
    <property type="evidence" value="ECO:0007669"/>
    <property type="project" value="TreeGrafter"/>
</dbReference>
<reference evidence="15 16" key="1">
    <citation type="submission" date="2019-07" db="EMBL/GenBank/DDBJ databases">
        <title>Whole genome shotgun sequence of Alkalibacillus haloalkaliphilus NBRC 103110.</title>
        <authorList>
            <person name="Hosoyama A."/>
            <person name="Uohara A."/>
            <person name="Ohji S."/>
            <person name="Ichikawa N."/>
        </authorList>
    </citation>
    <scope>NUCLEOTIDE SEQUENCE [LARGE SCALE GENOMIC DNA]</scope>
    <source>
        <strain evidence="15 16">NBRC 103110</strain>
    </source>
</reference>
<dbReference type="Pfam" id="PF02749">
    <property type="entry name" value="QRPTase_N"/>
    <property type="match status" value="1"/>
</dbReference>
<evidence type="ECO:0000256" key="5">
    <source>
        <dbReference type="ARBA" id="ARBA00011944"/>
    </source>
</evidence>
<dbReference type="Gene3D" id="3.90.1170.20">
    <property type="entry name" value="Quinolinate phosphoribosyl transferase, N-terminal domain"/>
    <property type="match status" value="1"/>
</dbReference>
<dbReference type="PIRSF" id="PIRSF006250">
    <property type="entry name" value="NadC_ModD"/>
    <property type="match status" value="1"/>
</dbReference>
<dbReference type="InterPro" id="IPR022412">
    <property type="entry name" value="Quinolinate_PRibosylTrfase_N"/>
</dbReference>
<evidence type="ECO:0000313" key="15">
    <source>
        <dbReference type="EMBL" id="GEN45253.1"/>
    </source>
</evidence>
<dbReference type="OrthoDB" id="9782546at2"/>
<dbReference type="GO" id="GO:0004514">
    <property type="term" value="F:nicotinate-nucleotide diphosphorylase (carboxylating) activity"/>
    <property type="evidence" value="ECO:0007669"/>
    <property type="project" value="UniProtKB-EC"/>
</dbReference>
<dbReference type="EMBL" id="BJYA01000003">
    <property type="protein sequence ID" value="GEN45253.1"/>
    <property type="molecule type" value="Genomic_DNA"/>
</dbReference>
<dbReference type="InterPro" id="IPR027277">
    <property type="entry name" value="NadC/ModD"/>
</dbReference>
<dbReference type="PANTHER" id="PTHR32179:SF3">
    <property type="entry name" value="NICOTINATE-NUCLEOTIDE PYROPHOSPHORYLASE [CARBOXYLATING]"/>
    <property type="match status" value="1"/>
</dbReference>
<evidence type="ECO:0000256" key="9">
    <source>
        <dbReference type="ARBA" id="ARBA00033102"/>
    </source>
</evidence>
<dbReference type="FunFam" id="3.20.20.70:FF:000030">
    <property type="entry name" value="Nicotinate-nucleotide pyrophosphorylase, carboxylating"/>
    <property type="match status" value="1"/>
</dbReference>
<dbReference type="InterPro" id="IPR002638">
    <property type="entry name" value="Quinolinate_PRibosylTrfase_C"/>
</dbReference>
<dbReference type="SUPFAM" id="SSF54675">
    <property type="entry name" value="Nicotinate/Quinolinate PRTase N-terminal domain-like"/>
    <property type="match status" value="1"/>
</dbReference>
<dbReference type="InterPro" id="IPR013785">
    <property type="entry name" value="Aldolase_TIM"/>
</dbReference>
<dbReference type="Gene3D" id="3.20.20.70">
    <property type="entry name" value="Aldolase class I"/>
    <property type="match status" value="1"/>
</dbReference>
<accession>A0A511W5D8</accession>
<keyword evidence="6" id="KW-0662">Pyridine nucleotide biosynthesis</keyword>